<dbReference type="RefSeq" id="XP_056788604.1">
    <property type="nucleotide sequence ID" value="XM_056936669.1"/>
</dbReference>
<name>A0A9X0BSK6_9EURO</name>
<dbReference type="SUPFAM" id="SSF51735">
    <property type="entry name" value="NAD(P)-binding Rossmann-fold domains"/>
    <property type="match status" value="1"/>
</dbReference>
<dbReference type="SUPFAM" id="SSF50129">
    <property type="entry name" value="GroES-like"/>
    <property type="match status" value="1"/>
</dbReference>
<dbReference type="GO" id="GO:0008270">
    <property type="term" value="F:zinc ion binding"/>
    <property type="evidence" value="ECO:0007669"/>
    <property type="project" value="InterPro"/>
</dbReference>
<dbReference type="AlphaFoldDB" id="A0A9X0BSK6"/>
<evidence type="ECO:0000313" key="9">
    <source>
        <dbReference type="Proteomes" id="UP001148312"/>
    </source>
</evidence>
<dbReference type="Pfam" id="PF00107">
    <property type="entry name" value="ADH_zinc_N"/>
    <property type="match status" value="1"/>
</dbReference>
<evidence type="ECO:0000259" key="7">
    <source>
        <dbReference type="SMART" id="SM00829"/>
    </source>
</evidence>
<reference evidence="8" key="2">
    <citation type="journal article" date="2023" name="IMA Fungus">
        <title>Comparative genomic study of the Penicillium genus elucidates a diverse pangenome and 15 lateral gene transfer events.</title>
        <authorList>
            <person name="Petersen C."/>
            <person name="Sorensen T."/>
            <person name="Nielsen M.R."/>
            <person name="Sondergaard T.E."/>
            <person name="Sorensen J.L."/>
            <person name="Fitzpatrick D.A."/>
            <person name="Frisvad J.C."/>
            <person name="Nielsen K.L."/>
        </authorList>
    </citation>
    <scope>NUCLEOTIDE SEQUENCE</scope>
    <source>
        <strain evidence="8">IBT 30728</strain>
    </source>
</reference>
<dbReference type="EMBL" id="JAPWDQ010000009">
    <property type="protein sequence ID" value="KAJ5481174.1"/>
    <property type="molecule type" value="Genomic_DNA"/>
</dbReference>
<keyword evidence="5" id="KW-0560">Oxidoreductase</keyword>
<dbReference type="InterPro" id="IPR002328">
    <property type="entry name" value="ADH_Zn_CS"/>
</dbReference>
<keyword evidence="4 6" id="KW-0862">Zinc</keyword>
<dbReference type="PANTHER" id="PTHR42813">
    <property type="entry name" value="ZINC-TYPE ALCOHOL DEHYDROGENASE-LIKE"/>
    <property type="match status" value="1"/>
</dbReference>
<dbReference type="PANTHER" id="PTHR42813:SF4">
    <property type="entry name" value="NADP-DEPENDENT ISOPROPANOL DEHYDROGENASE"/>
    <property type="match status" value="1"/>
</dbReference>
<feature type="domain" description="Enoyl reductase (ER)" evidence="7">
    <location>
        <begin position="13"/>
        <end position="346"/>
    </location>
</feature>
<dbReference type="Gene3D" id="3.40.50.720">
    <property type="entry name" value="NAD(P)-binding Rossmann-like Domain"/>
    <property type="match status" value="1"/>
</dbReference>
<keyword evidence="9" id="KW-1185">Reference proteome</keyword>
<dbReference type="Proteomes" id="UP001148312">
    <property type="component" value="Unassembled WGS sequence"/>
</dbReference>
<evidence type="ECO:0000313" key="8">
    <source>
        <dbReference type="EMBL" id="KAJ5481174.1"/>
    </source>
</evidence>
<evidence type="ECO:0000256" key="1">
    <source>
        <dbReference type="ARBA" id="ARBA00001947"/>
    </source>
</evidence>
<dbReference type="Gene3D" id="3.90.180.10">
    <property type="entry name" value="Medium-chain alcohol dehydrogenases, catalytic domain"/>
    <property type="match status" value="1"/>
</dbReference>
<proteinExistence type="inferred from homology"/>
<keyword evidence="3 6" id="KW-0479">Metal-binding</keyword>
<evidence type="ECO:0000256" key="6">
    <source>
        <dbReference type="RuleBase" id="RU361277"/>
    </source>
</evidence>
<dbReference type="InterPro" id="IPR013154">
    <property type="entry name" value="ADH-like_N"/>
</dbReference>
<dbReference type="PROSITE" id="PS00059">
    <property type="entry name" value="ADH_ZINC"/>
    <property type="match status" value="1"/>
</dbReference>
<comment type="cofactor">
    <cofactor evidence="1 6">
        <name>Zn(2+)</name>
        <dbReference type="ChEBI" id="CHEBI:29105"/>
    </cofactor>
</comment>
<evidence type="ECO:0000256" key="4">
    <source>
        <dbReference type="ARBA" id="ARBA00022833"/>
    </source>
</evidence>
<comment type="caution">
    <text evidence="8">The sequence shown here is derived from an EMBL/GenBank/DDBJ whole genome shotgun (WGS) entry which is preliminary data.</text>
</comment>
<dbReference type="InterPro" id="IPR011032">
    <property type="entry name" value="GroES-like_sf"/>
</dbReference>
<dbReference type="InterPro" id="IPR013149">
    <property type="entry name" value="ADH-like_C"/>
</dbReference>
<evidence type="ECO:0000256" key="3">
    <source>
        <dbReference type="ARBA" id="ARBA00022723"/>
    </source>
</evidence>
<dbReference type="GO" id="GO:0016491">
    <property type="term" value="F:oxidoreductase activity"/>
    <property type="evidence" value="ECO:0007669"/>
    <property type="project" value="UniProtKB-KW"/>
</dbReference>
<dbReference type="InterPro" id="IPR020843">
    <property type="entry name" value="ER"/>
</dbReference>
<dbReference type="SMART" id="SM00829">
    <property type="entry name" value="PKS_ER"/>
    <property type="match status" value="1"/>
</dbReference>
<gene>
    <name evidence="8" type="ORF">N7539_007068</name>
</gene>
<dbReference type="GeneID" id="81626918"/>
<dbReference type="Pfam" id="PF08240">
    <property type="entry name" value="ADH_N"/>
    <property type="match status" value="1"/>
</dbReference>
<dbReference type="CDD" id="cd08286">
    <property type="entry name" value="FDH_like_ADH2"/>
    <property type="match status" value="1"/>
</dbReference>
<dbReference type="InterPro" id="IPR036291">
    <property type="entry name" value="NAD(P)-bd_dom_sf"/>
</dbReference>
<organism evidence="8 9">
    <name type="scientific">Penicillium diatomitis</name>
    <dbReference type="NCBI Taxonomy" id="2819901"/>
    <lineage>
        <taxon>Eukaryota</taxon>
        <taxon>Fungi</taxon>
        <taxon>Dikarya</taxon>
        <taxon>Ascomycota</taxon>
        <taxon>Pezizomycotina</taxon>
        <taxon>Eurotiomycetes</taxon>
        <taxon>Eurotiomycetidae</taxon>
        <taxon>Eurotiales</taxon>
        <taxon>Aspergillaceae</taxon>
        <taxon>Penicillium</taxon>
    </lineage>
</organism>
<evidence type="ECO:0000256" key="5">
    <source>
        <dbReference type="ARBA" id="ARBA00023002"/>
    </source>
</evidence>
<sequence length="348" mass="36563">MSTMKALVYTGIGKVEQLDRPKPTIQDPTDAVVRLLHASICGTDLHILKGDVPTAQPGLILGHEGVGVIESVGATVQGLSVGDQVLISCVTSCGACQFCQRGLPSHCTTGSWILGNKIDGTQAEYVRVPHASLSLHRLPASINLRAALALSDSLPTALECGVLSANVQPGSSVVIIGAGPVGMAALLTAQLYSPSLIVMADLDESRLATAKKLGANATIKSSASDTREQLLALTNGYGFDSVIEAVGIPATFDLCQDLVAVGGRIANVGVHGVPVQLHLEKLWDRNISIHMSLVNATTTQRLLRLLNADKLDISSLVTHHFPFSQGLEAYTTFRAAADHQALKVAIDF</sequence>
<evidence type="ECO:0000256" key="2">
    <source>
        <dbReference type="ARBA" id="ARBA00008072"/>
    </source>
</evidence>
<reference evidence="8" key="1">
    <citation type="submission" date="2022-12" db="EMBL/GenBank/DDBJ databases">
        <authorList>
            <person name="Petersen C."/>
        </authorList>
    </citation>
    <scope>NUCLEOTIDE SEQUENCE</scope>
    <source>
        <strain evidence="8">IBT 30728</strain>
    </source>
</reference>
<accession>A0A9X0BSK6</accession>
<comment type="similarity">
    <text evidence="2 6">Belongs to the zinc-containing alcohol dehydrogenase family.</text>
</comment>
<protein>
    <recommendedName>
        <fullName evidence="7">Enoyl reductase (ER) domain-containing protein</fullName>
    </recommendedName>
</protein>